<evidence type="ECO:0000313" key="1">
    <source>
        <dbReference type="EMBL" id="PTB36737.1"/>
    </source>
</evidence>
<proteinExistence type="predicted"/>
<dbReference type="STRING" id="1042311.A0A2T3YW30"/>
<dbReference type="OrthoDB" id="4900101at2759"/>
<sequence>MIAKKERDYLQTAARQEVKLRQDYIGRTWLGSLPTQISYAAVDLLARQYRHAEAAVKGNKTLPPCATSCHFTQQYAMPCVHYIAEKVILEGAPLTKEVIHPRWWLDKPLVFLPAIFYVKSTNPAS</sequence>
<name>A0A2T3YW30_TRIA4</name>
<gene>
    <name evidence="1" type="ORF">M441DRAFT_268648</name>
</gene>
<accession>A0A2T3YW30</accession>
<reference evidence="1 2" key="1">
    <citation type="submission" date="2016-07" db="EMBL/GenBank/DDBJ databases">
        <title>Multiple horizontal gene transfer events from other fungi enriched the ability of initially mycotrophic Trichoderma (Ascomycota) to feed on dead plant biomass.</title>
        <authorList>
            <consortium name="DOE Joint Genome Institute"/>
            <person name="Aerts A."/>
            <person name="Atanasova L."/>
            <person name="Chenthamara K."/>
            <person name="Zhang J."/>
            <person name="Grujic M."/>
            <person name="Henrissat B."/>
            <person name="Kuo A."/>
            <person name="Salamov A."/>
            <person name="Lipzen A."/>
            <person name="Labutti K."/>
            <person name="Barry K."/>
            <person name="Miao Y."/>
            <person name="Rahimi M.J."/>
            <person name="Shen Q."/>
            <person name="Grigoriev I.V."/>
            <person name="Kubicek C.P."/>
            <person name="Druzhinina I.S."/>
        </authorList>
    </citation>
    <scope>NUCLEOTIDE SEQUENCE [LARGE SCALE GENOMIC DNA]</scope>
    <source>
        <strain evidence="1 2">CBS 433.97</strain>
    </source>
</reference>
<protein>
    <submittedName>
        <fullName evidence="1">Uncharacterized protein</fullName>
    </submittedName>
</protein>
<organism evidence="1 2">
    <name type="scientific">Trichoderma asperellum (strain ATCC 204424 / CBS 433.97 / NBRC 101777)</name>
    <dbReference type="NCBI Taxonomy" id="1042311"/>
    <lineage>
        <taxon>Eukaryota</taxon>
        <taxon>Fungi</taxon>
        <taxon>Dikarya</taxon>
        <taxon>Ascomycota</taxon>
        <taxon>Pezizomycotina</taxon>
        <taxon>Sordariomycetes</taxon>
        <taxon>Hypocreomycetidae</taxon>
        <taxon>Hypocreales</taxon>
        <taxon>Hypocreaceae</taxon>
        <taxon>Trichoderma</taxon>
    </lineage>
</organism>
<evidence type="ECO:0000313" key="2">
    <source>
        <dbReference type="Proteomes" id="UP000240493"/>
    </source>
</evidence>
<dbReference type="EMBL" id="KZ679269">
    <property type="protein sequence ID" value="PTB36737.1"/>
    <property type="molecule type" value="Genomic_DNA"/>
</dbReference>
<keyword evidence="2" id="KW-1185">Reference proteome</keyword>
<dbReference type="Proteomes" id="UP000240493">
    <property type="component" value="Unassembled WGS sequence"/>
</dbReference>
<dbReference type="AlphaFoldDB" id="A0A2T3YW30"/>